<keyword evidence="8 11" id="KW-1133">Transmembrane helix</keyword>
<dbReference type="InterPro" id="IPR003593">
    <property type="entry name" value="AAA+_ATPase"/>
</dbReference>
<dbReference type="Proteomes" id="UP001165395">
    <property type="component" value="Unassembled WGS sequence"/>
</dbReference>
<sequence>MSVKQTSSIRLYLRLLGCIKPYWKVVIIAFLATQIAAITEPLFAWLLGPLININFGAGSQQLPGILSKLGALFGDVKVGHLQTLSPIVIPLLLIAIFLLRGISTFISDYTATWLSNRLVTDLRVEMFNRVLRLPISYFDEHPSGHVMSRITSDVSSVTGAGLSVLTIVLKDSVTVIGQLALMLYIDWRLTLITLAALPLTGFSIRAAGKRLRGLNRFQQEAMRLLTQQLQESIQNIKLVKINNGQVNESSHFSLSANKVRQLAVKQTSASSANSAIVQLLIAVALAVVIYYASLRSAAGAMSAGDFMSFLTAMLMLSQPVQRLTRVNESLQKGLAAAESVFGLIDEVPESDVGQKCLASNPLNVTFDQVTFQYARADVPAIKSLSVQIDAGKTVAFVGSSGSGKSTLVQLLTRFYAVDSGTILINGLDLNEIQLSDLRQQIAFVSQDIMLFNDTIANNITYGLNRVVTLAELKSAAESANALSFIEQLPGGFDSMIGERGARLSGGQRQRIAIARAILKDAPLLILDEATSALDNESERLVQEALERLMRNRTTMVIAHRLSTIERADQICVMKDGQIVETGTHSDLISKQGDYFRLWQSQFKEQEKDLGQ</sequence>
<organism evidence="14 15">
    <name type="scientific">Leeia speluncae</name>
    <dbReference type="NCBI Taxonomy" id="2884804"/>
    <lineage>
        <taxon>Bacteria</taxon>
        <taxon>Pseudomonadati</taxon>
        <taxon>Pseudomonadota</taxon>
        <taxon>Betaproteobacteria</taxon>
        <taxon>Neisseriales</taxon>
        <taxon>Leeiaceae</taxon>
        <taxon>Leeia</taxon>
    </lineage>
</organism>
<dbReference type="PROSITE" id="PS50893">
    <property type="entry name" value="ABC_TRANSPORTER_2"/>
    <property type="match status" value="1"/>
</dbReference>
<dbReference type="PROSITE" id="PS00211">
    <property type="entry name" value="ABC_TRANSPORTER_1"/>
    <property type="match status" value="1"/>
</dbReference>
<dbReference type="SMART" id="SM00382">
    <property type="entry name" value="AAA"/>
    <property type="match status" value="1"/>
</dbReference>
<keyword evidence="2" id="KW-0813">Transport</keyword>
<dbReference type="InterPro" id="IPR036640">
    <property type="entry name" value="ABC1_TM_sf"/>
</dbReference>
<dbReference type="NCBIfam" id="TIGR02203">
    <property type="entry name" value="MsbA_lipidA"/>
    <property type="match status" value="1"/>
</dbReference>
<comment type="subcellular location">
    <subcellularLocation>
        <location evidence="1">Cell membrane</location>
        <topology evidence="1">Multi-pass membrane protein</topology>
    </subcellularLocation>
</comment>
<evidence type="ECO:0000256" key="10">
    <source>
        <dbReference type="ARBA" id="ARBA00023136"/>
    </source>
</evidence>
<keyword evidence="6" id="KW-0067">ATP-binding</keyword>
<evidence type="ECO:0000256" key="6">
    <source>
        <dbReference type="ARBA" id="ARBA00022840"/>
    </source>
</evidence>
<gene>
    <name evidence="14" type="primary">msbA</name>
    <name evidence="14" type="ORF">LIN78_07475</name>
</gene>
<evidence type="ECO:0000313" key="14">
    <source>
        <dbReference type="EMBL" id="MCB6183384.1"/>
    </source>
</evidence>
<dbReference type="InterPro" id="IPR011527">
    <property type="entry name" value="ABC1_TM_dom"/>
</dbReference>
<keyword evidence="7" id="KW-1278">Translocase</keyword>
<evidence type="ECO:0000256" key="4">
    <source>
        <dbReference type="ARBA" id="ARBA00022692"/>
    </source>
</evidence>
<dbReference type="Gene3D" id="1.20.1560.10">
    <property type="entry name" value="ABC transporter type 1, transmembrane domain"/>
    <property type="match status" value="1"/>
</dbReference>
<feature type="domain" description="ABC transporter" evidence="12">
    <location>
        <begin position="364"/>
        <end position="600"/>
    </location>
</feature>
<keyword evidence="9" id="KW-0445">Lipid transport</keyword>
<dbReference type="RefSeq" id="WP_227180096.1">
    <property type="nucleotide sequence ID" value="NZ_JAJBZT010000003.1"/>
</dbReference>
<keyword evidence="15" id="KW-1185">Reference proteome</keyword>
<dbReference type="SUPFAM" id="SSF90123">
    <property type="entry name" value="ABC transporter transmembrane region"/>
    <property type="match status" value="1"/>
</dbReference>
<dbReference type="InterPro" id="IPR027417">
    <property type="entry name" value="P-loop_NTPase"/>
</dbReference>
<dbReference type="SUPFAM" id="SSF52540">
    <property type="entry name" value="P-loop containing nucleoside triphosphate hydrolases"/>
    <property type="match status" value="1"/>
</dbReference>
<feature type="transmembrane region" description="Helical" evidence="11">
    <location>
        <begin position="87"/>
        <end position="107"/>
    </location>
</feature>
<keyword evidence="3" id="KW-1003">Cell membrane</keyword>
<evidence type="ECO:0000256" key="3">
    <source>
        <dbReference type="ARBA" id="ARBA00022475"/>
    </source>
</evidence>
<dbReference type="PANTHER" id="PTHR43394:SF1">
    <property type="entry name" value="ATP-BINDING CASSETTE SUB-FAMILY B MEMBER 10, MITOCHONDRIAL"/>
    <property type="match status" value="1"/>
</dbReference>
<comment type="caution">
    <text evidence="14">The sequence shown here is derived from an EMBL/GenBank/DDBJ whole genome shotgun (WGS) entry which is preliminary data.</text>
</comment>
<keyword evidence="10 11" id="KW-0472">Membrane</keyword>
<dbReference type="EMBL" id="JAJBZT010000003">
    <property type="protein sequence ID" value="MCB6183384.1"/>
    <property type="molecule type" value="Genomic_DNA"/>
</dbReference>
<evidence type="ECO:0000256" key="2">
    <source>
        <dbReference type="ARBA" id="ARBA00022448"/>
    </source>
</evidence>
<evidence type="ECO:0000256" key="5">
    <source>
        <dbReference type="ARBA" id="ARBA00022741"/>
    </source>
</evidence>
<dbReference type="InterPro" id="IPR039421">
    <property type="entry name" value="Type_1_exporter"/>
</dbReference>
<dbReference type="InterPro" id="IPR003439">
    <property type="entry name" value="ABC_transporter-like_ATP-bd"/>
</dbReference>
<evidence type="ECO:0000259" key="12">
    <source>
        <dbReference type="PROSITE" id="PS50893"/>
    </source>
</evidence>
<dbReference type="InterPro" id="IPR011917">
    <property type="entry name" value="ABC_transpr_lipidA"/>
</dbReference>
<dbReference type="Pfam" id="PF00664">
    <property type="entry name" value="ABC_membrane"/>
    <property type="match status" value="1"/>
</dbReference>
<feature type="transmembrane region" description="Helical" evidence="11">
    <location>
        <begin position="275"/>
        <end position="292"/>
    </location>
</feature>
<keyword evidence="5" id="KW-0547">Nucleotide-binding</keyword>
<feature type="domain" description="ABC transmembrane type-1" evidence="13">
    <location>
        <begin position="27"/>
        <end position="332"/>
    </location>
</feature>
<protein>
    <submittedName>
        <fullName evidence="14">Lipid A export permease/ATP-binding protein MsbA</fullName>
    </submittedName>
</protein>
<dbReference type="Gene3D" id="3.40.50.300">
    <property type="entry name" value="P-loop containing nucleotide triphosphate hydrolases"/>
    <property type="match status" value="1"/>
</dbReference>
<dbReference type="InterPro" id="IPR017871">
    <property type="entry name" value="ABC_transporter-like_CS"/>
</dbReference>
<evidence type="ECO:0000256" key="7">
    <source>
        <dbReference type="ARBA" id="ARBA00022967"/>
    </source>
</evidence>
<dbReference type="PROSITE" id="PS50929">
    <property type="entry name" value="ABC_TM1F"/>
    <property type="match status" value="1"/>
</dbReference>
<dbReference type="CDD" id="cd18552">
    <property type="entry name" value="ABC_6TM_MsbA_like"/>
    <property type="match status" value="1"/>
</dbReference>
<name>A0ABS8D587_9NEIS</name>
<evidence type="ECO:0000256" key="1">
    <source>
        <dbReference type="ARBA" id="ARBA00004651"/>
    </source>
</evidence>
<evidence type="ECO:0000256" key="11">
    <source>
        <dbReference type="SAM" id="Phobius"/>
    </source>
</evidence>
<feature type="transmembrane region" description="Helical" evidence="11">
    <location>
        <begin position="21"/>
        <end position="47"/>
    </location>
</feature>
<evidence type="ECO:0000313" key="15">
    <source>
        <dbReference type="Proteomes" id="UP001165395"/>
    </source>
</evidence>
<accession>A0ABS8D587</accession>
<dbReference type="Pfam" id="PF00005">
    <property type="entry name" value="ABC_tran"/>
    <property type="match status" value="1"/>
</dbReference>
<evidence type="ECO:0000256" key="9">
    <source>
        <dbReference type="ARBA" id="ARBA00023055"/>
    </source>
</evidence>
<proteinExistence type="predicted"/>
<evidence type="ECO:0000259" key="13">
    <source>
        <dbReference type="PROSITE" id="PS50929"/>
    </source>
</evidence>
<keyword evidence="4 11" id="KW-0812">Transmembrane</keyword>
<reference evidence="14" key="1">
    <citation type="submission" date="2021-10" db="EMBL/GenBank/DDBJ databases">
        <title>The complete genome sequence of Leeia sp. TBRC 13508.</title>
        <authorList>
            <person name="Charoenyingcharoen P."/>
            <person name="Yukphan P."/>
        </authorList>
    </citation>
    <scope>NUCLEOTIDE SEQUENCE</scope>
    <source>
        <strain evidence="14">TBRC 13508</strain>
    </source>
</reference>
<dbReference type="PANTHER" id="PTHR43394">
    <property type="entry name" value="ATP-DEPENDENT PERMEASE MDL1, MITOCHONDRIAL"/>
    <property type="match status" value="1"/>
</dbReference>
<evidence type="ECO:0000256" key="8">
    <source>
        <dbReference type="ARBA" id="ARBA00022989"/>
    </source>
</evidence>